<reference evidence="1 2" key="1">
    <citation type="submission" date="2023-08" db="EMBL/GenBank/DDBJ databases">
        <title>Black Yeasts Isolated from many extreme environments.</title>
        <authorList>
            <person name="Coleine C."/>
            <person name="Stajich J.E."/>
            <person name="Selbmann L."/>
        </authorList>
    </citation>
    <scope>NUCLEOTIDE SEQUENCE [LARGE SCALE GENOMIC DNA]</scope>
    <source>
        <strain evidence="1 2">CCFEE 5885</strain>
    </source>
</reference>
<evidence type="ECO:0000313" key="2">
    <source>
        <dbReference type="Proteomes" id="UP001345013"/>
    </source>
</evidence>
<organism evidence="1 2">
    <name type="scientific">Lithohypha guttulata</name>
    <dbReference type="NCBI Taxonomy" id="1690604"/>
    <lineage>
        <taxon>Eukaryota</taxon>
        <taxon>Fungi</taxon>
        <taxon>Dikarya</taxon>
        <taxon>Ascomycota</taxon>
        <taxon>Pezizomycotina</taxon>
        <taxon>Eurotiomycetes</taxon>
        <taxon>Chaetothyriomycetidae</taxon>
        <taxon>Chaetothyriales</taxon>
        <taxon>Trichomeriaceae</taxon>
        <taxon>Lithohypha</taxon>
    </lineage>
</organism>
<evidence type="ECO:0008006" key="3">
    <source>
        <dbReference type="Google" id="ProtNLM"/>
    </source>
</evidence>
<dbReference type="InterPro" id="IPR011057">
    <property type="entry name" value="Mss4-like_sf"/>
</dbReference>
<sequence>MAEEAETGAGAVGRCLCGAVQFKVTGEPLYNVTHIGEHIPHSFDLLQESKWFISPSIIMPAPKSHTHPPQQYALLQPPGDPDAPDLRNITVYADHATQSGLPLYRRFCAICGAKISALTPLNEATISVPAGILPSAGKEWKPHKEQFVKDKVGWVPELGDLVKTVCGPGGEVVGGLKGKSVGAVGVDGRENL</sequence>
<name>A0ABR0KB66_9EURO</name>
<protein>
    <recommendedName>
        <fullName evidence="3">CENP-V/GFA domain-containing protein</fullName>
    </recommendedName>
</protein>
<proteinExistence type="predicted"/>
<dbReference type="Proteomes" id="UP001345013">
    <property type="component" value="Unassembled WGS sequence"/>
</dbReference>
<dbReference type="SUPFAM" id="SSF51316">
    <property type="entry name" value="Mss4-like"/>
    <property type="match status" value="1"/>
</dbReference>
<accession>A0ABR0KB66</accession>
<comment type="caution">
    <text evidence="1">The sequence shown here is derived from an EMBL/GenBank/DDBJ whole genome shotgun (WGS) entry which is preliminary data.</text>
</comment>
<dbReference type="EMBL" id="JAVRRG010000049">
    <property type="protein sequence ID" value="KAK5092986.1"/>
    <property type="molecule type" value="Genomic_DNA"/>
</dbReference>
<keyword evidence="2" id="KW-1185">Reference proteome</keyword>
<gene>
    <name evidence="1" type="ORF">LTR24_004645</name>
</gene>
<evidence type="ECO:0000313" key="1">
    <source>
        <dbReference type="EMBL" id="KAK5092986.1"/>
    </source>
</evidence>